<dbReference type="AlphaFoldDB" id="A0A5K8AM85"/>
<dbReference type="EMBL" id="AP021879">
    <property type="protein sequence ID" value="BBO92734.1"/>
    <property type="molecule type" value="Genomic_DNA"/>
</dbReference>
<keyword evidence="2" id="KW-1185">Reference proteome</keyword>
<dbReference type="RefSeq" id="WP_155313444.1">
    <property type="nucleotide sequence ID" value="NZ_AP021879.1"/>
</dbReference>
<protein>
    <submittedName>
        <fullName evidence="1">Uncharacterized protein</fullName>
    </submittedName>
</protein>
<organism evidence="1 2">
    <name type="scientific">Desulfosarcina ovata subsp. ovata</name>
    <dbReference type="NCBI Taxonomy" id="2752305"/>
    <lineage>
        <taxon>Bacteria</taxon>
        <taxon>Pseudomonadati</taxon>
        <taxon>Thermodesulfobacteriota</taxon>
        <taxon>Desulfobacteria</taxon>
        <taxon>Desulfobacterales</taxon>
        <taxon>Desulfosarcinaceae</taxon>
        <taxon>Desulfosarcina</taxon>
    </lineage>
</organism>
<name>A0A5K8AM85_9BACT</name>
<dbReference type="Proteomes" id="UP000422108">
    <property type="component" value="Chromosome"/>
</dbReference>
<gene>
    <name evidence="1" type="ORF">DSCOOX_59140</name>
</gene>
<reference evidence="1 2" key="1">
    <citation type="submission" date="2019-11" db="EMBL/GenBank/DDBJ databases">
        <title>Comparative genomics of hydrocarbon-degrading Desulfosarcina strains.</title>
        <authorList>
            <person name="Watanabe M."/>
            <person name="Kojima H."/>
            <person name="Fukui M."/>
        </authorList>
    </citation>
    <scope>NUCLEOTIDE SEQUENCE [LARGE SCALE GENOMIC DNA]</scope>
    <source>
        <strain evidence="2">oXyS1</strain>
    </source>
</reference>
<accession>A0A5K8AM85</accession>
<sequence>MIPNRGFVPCVTLVDGQQHTHSSQQGRLDTNGWRQQREKPLGSVAFCFQGLTPYAFFPERASFG</sequence>
<evidence type="ECO:0000313" key="2">
    <source>
        <dbReference type="Proteomes" id="UP000422108"/>
    </source>
</evidence>
<proteinExistence type="predicted"/>
<evidence type="ECO:0000313" key="1">
    <source>
        <dbReference type="EMBL" id="BBO92734.1"/>
    </source>
</evidence>